<dbReference type="InterPro" id="IPR037523">
    <property type="entry name" value="VOC_core"/>
</dbReference>
<dbReference type="EMBL" id="SSWH01000004">
    <property type="protein sequence ID" value="THJ66937.1"/>
    <property type="molecule type" value="Genomic_DNA"/>
</dbReference>
<dbReference type="OrthoDB" id="4548523at2"/>
<dbReference type="Gene3D" id="3.10.180.10">
    <property type="entry name" value="2,3-Dihydroxybiphenyl 1,2-Dioxygenase, domain 1"/>
    <property type="match status" value="1"/>
</dbReference>
<dbReference type="Proteomes" id="UP000305233">
    <property type="component" value="Unassembled WGS sequence"/>
</dbReference>
<feature type="domain" description="VOC" evidence="1">
    <location>
        <begin position="8"/>
        <end position="124"/>
    </location>
</feature>
<dbReference type="AlphaFoldDB" id="A0A4S5E5Y9"/>
<protein>
    <recommendedName>
        <fullName evidence="1">VOC domain-containing protein</fullName>
    </recommendedName>
</protein>
<dbReference type="Pfam" id="PF00903">
    <property type="entry name" value="Glyoxalase"/>
    <property type="match status" value="1"/>
</dbReference>
<dbReference type="InterPro" id="IPR004360">
    <property type="entry name" value="Glyas_Fos-R_dOase_dom"/>
</dbReference>
<dbReference type="RefSeq" id="WP_136453531.1">
    <property type="nucleotide sequence ID" value="NZ_SSWH01000004.1"/>
</dbReference>
<sequence>MTDQQGVGLGSVGNVFLFVRQFDDAVDWYERFVGRPPEQREKQLAVWQLDGVRLTVHSEDEYNVQAADTAGTVAYFGIDDVDAALAYCEKLGATAHRGPKTIFSGERLLQVRDPFGNLFGLVTPPQD</sequence>
<keyword evidence="3" id="KW-1185">Reference proteome</keyword>
<evidence type="ECO:0000313" key="3">
    <source>
        <dbReference type="Proteomes" id="UP000305233"/>
    </source>
</evidence>
<evidence type="ECO:0000313" key="2">
    <source>
        <dbReference type="EMBL" id="THJ66937.1"/>
    </source>
</evidence>
<name>A0A4S5E5Y9_9MICC</name>
<dbReference type="InterPro" id="IPR029068">
    <property type="entry name" value="Glyas_Bleomycin-R_OHBP_Dase"/>
</dbReference>
<organism evidence="2 3">
    <name type="scientific">Arthrobacter echini</name>
    <dbReference type="NCBI Taxonomy" id="1529066"/>
    <lineage>
        <taxon>Bacteria</taxon>
        <taxon>Bacillati</taxon>
        <taxon>Actinomycetota</taxon>
        <taxon>Actinomycetes</taxon>
        <taxon>Micrococcales</taxon>
        <taxon>Micrococcaceae</taxon>
        <taxon>Arthrobacter</taxon>
    </lineage>
</organism>
<accession>A0A4S5E5Y9</accession>
<gene>
    <name evidence="2" type="ORF">E8P82_05595</name>
</gene>
<dbReference type="SUPFAM" id="SSF54593">
    <property type="entry name" value="Glyoxalase/Bleomycin resistance protein/Dihydroxybiphenyl dioxygenase"/>
    <property type="match status" value="1"/>
</dbReference>
<reference evidence="2 3" key="1">
    <citation type="submission" date="2019-04" db="EMBL/GenBank/DDBJ databases">
        <authorList>
            <person name="Liu Q."/>
            <person name="Xin Y.-H."/>
        </authorList>
    </citation>
    <scope>NUCLEOTIDE SEQUENCE [LARGE SCALE GENOMIC DNA]</scope>
    <source>
        <strain evidence="2 3">AM23</strain>
    </source>
</reference>
<dbReference type="PROSITE" id="PS51819">
    <property type="entry name" value="VOC"/>
    <property type="match status" value="1"/>
</dbReference>
<evidence type="ECO:0000259" key="1">
    <source>
        <dbReference type="PROSITE" id="PS51819"/>
    </source>
</evidence>
<proteinExistence type="predicted"/>
<comment type="caution">
    <text evidence="2">The sequence shown here is derived from an EMBL/GenBank/DDBJ whole genome shotgun (WGS) entry which is preliminary data.</text>
</comment>